<dbReference type="Pfam" id="PF00419">
    <property type="entry name" value="Fimbrial"/>
    <property type="match status" value="1"/>
</dbReference>
<evidence type="ECO:0000259" key="2">
    <source>
        <dbReference type="Pfam" id="PF00419"/>
    </source>
</evidence>
<evidence type="ECO:0000313" key="4">
    <source>
        <dbReference type="Proteomes" id="UP001199070"/>
    </source>
</evidence>
<dbReference type="GO" id="GO:0009289">
    <property type="term" value="C:pilus"/>
    <property type="evidence" value="ECO:0007669"/>
    <property type="project" value="InterPro"/>
</dbReference>
<dbReference type="RefSeq" id="WP_080486928.1">
    <property type="nucleotide sequence ID" value="NZ_JAGSUE010000007.1"/>
</dbReference>
<dbReference type="InterPro" id="IPR000259">
    <property type="entry name" value="Adhesion_dom_fimbrial"/>
</dbReference>
<dbReference type="InterPro" id="IPR008966">
    <property type="entry name" value="Adhesion_dom_sf"/>
</dbReference>
<name>A0AAW4TE06_9BURK</name>
<feature type="domain" description="Fimbrial-type adhesion" evidence="2">
    <location>
        <begin position="212"/>
        <end position="358"/>
    </location>
</feature>
<sequence>MNARSRFNARSDTSVKAGRVRRHLPGFCIGGLLLACGVLPSSARAACELGSGGIYLASLSLPASVTVPRDAPVGAVVASTRFSYAFNQSYPVGVYCTTGTTVDNTSGSGASSSNGIIPTNAPGLGFRLRLGADDYVPDTGSYTVPVSVFNTPSRCGYPASGKCYIYLGTPIVLELVKTGEVSPNTSVSGGLLFTQRLGGLTASKVTLSTPQVKVVPQSCTVTSRSISVQFGQVGANTFQKVGSVSPSVPLGISIDCRGVSSRVAVTFTDVTSPGNRSNVLSLTSASSATGLGIQILSGTQPISFGPDSAAAGNPNQVPIRTVNNTVYEAPFSARYIRTASTITGGTANGAATFTMSYQ</sequence>
<dbReference type="Gene3D" id="2.60.40.3310">
    <property type="match status" value="1"/>
</dbReference>
<reference evidence="3" key="1">
    <citation type="submission" date="2023-08" db="EMBL/GenBank/DDBJ databases">
        <title>A collection of bacterial strains from the Burkholderia cepacia Research Laboratory and Repository.</title>
        <authorList>
            <person name="Lipuma J."/>
            <person name="Spilker T."/>
        </authorList>
    </citation>
    <scope>NUCLEOTIDE SEQUENCE</scope>
    <source>
        <strain evidence="3">AU0862</strain>
    </source>
</reference>
<dbReference type="Gene3D" id="2.60.40.1090">
    <property type="entry name" value="Fimbrial-type adhesion domain"/>
    <property type="match status" value="1"/>
</dbReference>
<dbReference type="AlphaFoldDB" id="A0AAW4TE06"/>
<dbReference type="SUPFAM" id="SSF49401">
    <property type="entry name" value="Bacterial adhesins"/>
    <property type="match status" value="1"/>
</dbReference>
<dbReference type="PANTHER" id="PTHR33420:SF3">
    <property type="entry name" value="FIMBRIAL SUBUNIT ELFA"/>
    <property type="match status" value="1"/>
</dbReference>
<dbReference type="GO" id="GO:0043709">
    <property type="term" value="P:cell adhesion involved in single-species biofilm formation"/>
    <property type="evidence" value="ECO:0007669"/>
    <property type="project" value="TreeGrafter"/>
</dbReference>
<proteinExistence type="predicted"/>
<gene>
    <name evidence="3" type="ORF">LGN22_15670</name>
</gene>
<dbReference type="PANTHER" id="PTHR33420">
    <property type="entry name" value="FIMBRIAL SUBUNIT ELFA-RELATED"/>
    <property type="match status" value="1"/>
</dbReference>
<dbReference type="InterPro" id="IPR050263">
    <property type="entry name" value="Bact_Fimbrial_Adh_Pro"/>
</dbReference>
<dbReference type="InterPro" id="IPR036937">
    <property type="entry name" value="Adhesion_dom_fimbrial_sf"/>
</dbReference>
<evidence type="ECO:0000256" key="1">
    <source>
        <dbReference type="ARBA" id="ARBA00022729"/>
    </source>
</evidence>
<comment type="caution">
    <text evidence="3">The sequence shown here is derived from an EMBL/GenBank/DDBJ whole genome shotgun (WGS) entry which is preliminary data.</text>
</comment>
<accession>A0AAW4TE06</accession>
<keyword evidence="1" id="KW-0732">Signal</keyword>
<evidence type="ECO:0000313" key="3">
    <source>
        <dbReference type="EMBL" id="MCA8380309.1"/>
    </source>
</evidence>
<protein>
    <submittedName>
        <fullName evidence="3">Type 1 fimbrial protein</fullName>
    </submittedName>
</protein>
<organism evidence="3 4">
    <name type="scientific">Burkholderia cenocepacia</name>
    <dbReference type="NCBI Taxonomy" id="95486"/>
    <lineage>
        <taxon>Bacteria</taxon>
        <taxon>Pseudomonadati</taxon>
        <taxon>Pseudomonadota</taxon>
        <taxon>Betaproteobacteria</taxon>
        <taxon>Burkholderiales</taxon>
        <taxon>Burkholderiaceae</taxon>
        <taxon>Burkholderia</taxon>
        <taxon>Burkholderia cepacia complex</taxon>
    </lineage>
</organism>
<dbReference type="Proteomes" id="UP001199070">
    <property type="component" value="Unassembled WGS sequence"/>
</dbReference>
<dbReference type="EMBL" id="JAIZTC010000004">
    <property type="protein sequence ID" value="MCA8380309.1"/>
    <property type="molecule type" value="Genomic_DNA"/>
</dbReference>
<dbReference type="GeneID" id="99785665"/>